<protein>
    <submittedName>
        <fullName evidence="1">Uncharacterized protein</fullName>
    </submittedName>
</protein>
<gene>
    <name evidence="1" type="ORF">BV22DRAFT_1000059</name>
</gene>
<sequence length="474" mass="53269">MTVRLARTSEVLLRLQFTPFPGRSAGFSTCNVVFADSNQSASAKLFADAAREEADEALEEAKIQTSSQIPLLENQHQNWDGEECMQDAVLRMLVDKYKPLRSGPIRTAEQKLKQAPPQVHVDSAVVANAATRRSWEEIANDPLLPAVEGHKPWLTTFKAPSHASASIKLGSFPPSSARGPSGIAAVDERTRRTEREILKKKEQAGRLTRAKESTLDYRLGMKNGHAEGGSSSRANPVSLRGWQSMIEDKIEKARLAGHFDKVKGRGQPIVRLSEERNPFIAREEFLMNRIVQRNGAAPPWVEVQIELESAVNSFREVLRQSWTRRAIRTLTMSQPAALLPSLSVTDITSTRDREWEERERAYHDMAVAELNSLVRKYNGLAPYAVRRPYYSRDAELAKVYEESGEDILRGISERSQEPFGRPSAFPRSGVKSSAEEDATLGEHGMIPFRLRDLFRNWVAKSTRRLIKMMQKAPP</sequence>
<dbReference type="Proteomes" id="UP000790709">
    <property type="component" value="Unassembled WGS sequence"/>
</dbReference>
<proteinExistence type="predicted"/>
<organism evidence="1 2">
    <name type="scientific">Leucogyrophana mollusca</name>
    <dbReference type="NCBI Taxonomy" id="85980"/>
    <lineage>
        <taxon>Eukaryota</taxon>
        <taxon>Fungi</taxon>
        <taxon>Dikarya</taxon>
        <taxon>Basidiomycota</taxon>
        <taxon>Agaricomycotina</taxon>
        <taxon>Agaricomycetes</taxon>
        <taxon>Agaricomycetidae</taxon>
        <taxon>Boletales</taxon>
        <taxon>Boletales incertae sedis</taxon>
        <taxon>Leucogyrophana</taxon>
    </lineage>
</organism>
<comment type="caution">
    <text evidence="1">The sequence shown here is derived from an EMBL/GenBank/DDBJ whole genome shotgun (WGS) entry which is preliminary data.</text>
</comment>
<evidence type="ECO:0000313" key="1">
    <source>
        <dbReference type="EMBL" id="KAH7930633.1"/>
    </source>
</evidence>
<reference evidence="1" key="1">
    <citation type="journal article" date="2021" name="New Phytol.">
        <title>Evolutionary innovations through gain and loss of genes in the ectomycorrhizal Boletales.</title>
        <authorList>
            <person name="Wu G."/>
            <person name="Miyauchi S."/>
            <person name="Morin E."/>
            <person name="Kuo A."/>
            <person name="Drula E."/>
            <person name="Varga T."/>
            <person name="Kohler A."/>
            <person name="Feng B."/>
            <person name="Cao Y."/>
            <person name="Lipzen A."/>
            <person name="Daum C."/>
            <person name="Hundley H."/>
            <person name="Pangilinan J."/>
            <person name="Johnson J."/>
            <person name="Barry K."/>
            <person name="LaButti K."/>
            <person name="Ng V."/>
            <person name="Ahrendt S."/>
            <person name="Min B."/>
            <person name="Choi I.G."/>
            <person name="Park H."/>
            <person name="Plett J.M."/>
            <person name="Magnuson J."/>
            <person name="Spatafora J.W."/>
            <person name="Nagy L.G."/>
            <person name="Henrissat B."/>
            <person name="Grigoriev I.V."/>
            <person name="Yang Z.L."/>
            <person name="Xu J."/>
            <person name="Martin F.M."/>
        </authorList>
    </citation>
    <scope>NUCLEOTIDE SEQUENCE</scope>
    <source>
        <strain evidence="1">KUC20120723A-06</strain>
    </source>
</reference>
<evidence type="ECO:0000313" key="2">
    <source>
        <dbReference type="Proteomes" id="UP000790709"/>
    </source>
</evidence>
<keyword evidence="2" id="KW-1185">Reference proteome</keyword>
<accession>A0ACB8BZB7</accession>
<dbReference type="EMBL" id="MU266330">
    <property type="protein sequence ID" value="KAH7930633.1"/>
    <property type="molecule type" value="Genomic_DNA"/>
</dbReference>
<name>A0ACB8BZB7_9AGAM</name>